<evidence type="ECO:0000313" key="2">
    <source>
        <dbReference type="EMBL" id="ADI36078.1"/>
    </source>
</evidence>
<proteinExistence type="predicted"/>
<accession>D7DSG8</accession>
<keyword evidence="3" id="KW-1185">Reference proteome</keyword>
<dbReference type="EMBL" id="CP002057">
    <property type="protein sequence ID" value="ADI36078.1"/>
    <property type="molecule type" value="Genomic_DNA"/>
</dbReference>
<keyword evidence="1" id="KW-0812">Transmembrane</keyword>
<feature type="transmembrane region" description="Helical" evidence="1">
    <location>
        <begin position="44"/>
        <end position="61"/>
    </location>
</feature>
<evidence type="ECO:0000256" key="1">
    <source>
        <dbReference type="SAM" id="Phobius"/>
    </source>
</evidence>
<keyword evidence="1" id="KW-1133">Transmembrane helix</keyword>
<feature type="transmembrane region" description="Helical" evidence="1">
    <location>
        <begin position="88"/>
        <end position="106"/>
    </location>
</feature>
<sequence length="112" mass="12674">MTGTFDEYTLLIIILFMGIVTYIPRVLPIVLLKNVKLSPFWNSFFQYMPYCALSALIFPNILYSTNSMASATFGGLIAIILAYKRVNVIIVIFGAIFGVYIFQNFLTPMLNI</sequence>
<feature type="transmembrane region" description="Helical" evidence="1">
    <location>
        <begin position="12"/>
        <end position="32"/>
    </location>
</feature>
<dbReference type="AlphaFoldDB" id="D7DSG8"/>
<protein>
    <submittedName>
        <fullName evidence="2">Branched-chain amino acid transport</fullName>
    </submittedName>
</protein>
<dbReference type="eggNOG" id="arCOG06625">
    <property type="taxonomic scope" value="Archaea"/>
</dbReference>
<organism evidence="2 3">
    <name type="scientific">Methanococcus voltae (strain ATCC BAA-1334 / A3)</name>
    <dbReference type="NCBI Taxonomy" id="456320"/>
    <lineage>
        <taxon>Archaea</taxon>
        <taxon>Methanobacteriati</taxon>
        <taxon>Methanobacteriota</taxon>
        <taxon>Methanomada group</taxon>
        <taxon>Methanococci</taxon>
        <taxon>Methanococcales</taxon>
        <taxon>Methanococcaceae</taxon>
        <taxon>Methanococcus</taxon>
    </lineage>
</organism>
<dbReference type="STRING" id="456320.Mvol_0418"/>
<dbReference type="KEGG" id="mvo:Mvol_0418"/>
<dbReference type="Pfam" id="PF05437">
    <property type="entry name" value="AzlD"/>
    <property type="match status" value="1"/>
</dbReference>
<feature type="transmembrane region" description="Helical" evidence="1">
    <location>
        <begin position="67"/>
        <end position="83"/>
    </location>
</feature>
<evidence type="ECO:0000313" key="3">
    <source>
        <dbReference type="Proteomes" id="UP000007722"/>
    </source>
</evidence>
<gene>
    <name evidence="2" type="ordered locus">Mvol_0418</name>
</gene>
<reference evidence="2 3" key="1">
    <citation type="submission" date="2010-05" db="EMBL/GenBank/DDBJ databases">
        <title>Complete sequence of Methanococcus voltae A3.</title>
        <authorList>
            <consortium name="US DOE Joint Genome Institute"/>
            <person name="Lucas S."/>
            <person name="Copeland A."/>
            <person name="Lapidus A."/>
            <person name="Cheng J.-F."/>
            <person name="Bruce D."/>
            <person name="Goodwin L."/>
            <person name="Pitluck S."/>
            <person name="Lowry S."/>
            <person name="Clum A."/>
            <person name="Land M."/>
            <person name="Hauser L."/>
            <person name="Kyrpides N."/>
            <person name="Mikhailova N."/>
            <person name="Whitman W.B."/>
            <person name="Woyke T."/>
        </authorList>
    </citation>
    <scope>NUCLEOTIDE SEQUENCE [LARGE SCALE GENOMIC DNA]</scope>
    <source>
        <strain evidence="3">ATCC BAA-1334 / A3</strain>
    </source>
</reference>
<dbReference type="InterPro" id="IPR008407">
    <property type="entry name" value="Brnchd-chn_aa_trnsp_AzlD"/>
</dbReference>
<name>D7DSG8_METV3</name>
<dbReference type="InParanoid" id="D7DSG8"/>
<dbReference type="HOGENOM" id="CLU_157896_2_1_2"/>
<keyword evidence="1" id="KW-0472">Membrane</keyword>
<dbReference type="Proteomes" id="UP000007722">
    <property type="component" value="Chromosome"/>
</dbReference>